<name>A0ABR9RT99_9ACTN</name>
<organism evidence="5 6">
    <name type="scientific">Nocardioides malaquae</name>
    <dbReference type="NCBI Taxonomy" id="2773426"/>
    <lineage>
        <taxon>Bacteria</taxon>
        <taxon>Bacillati</taxon>
        <taxon>Actinomycetota</taxon>
        <taxon>Actinomycetes</taxon>
        <taxon>Propionibacteriales</taxon>
        <taxon>Nocardioidaceae</taxon>
        <taxon>Nocardioides</taxon>
    </lineage>
</organism>
<dbReference type="InterPro" id="IPR029903">
    <property type="entry name" value="RmlD-like-bd"/>
</dbReference>
<protein>
    <recommendedName>
        <fullName evidence="3">dTDP-4-dehydrorhamnose reductase</fullName>
        <ecNumber evidence="3">1.1.1.133</ecNumber>
    </recommendedName>
</protein>
<dbReference type="Gene3D" id="3.90.25.10">
    <property type="entry name" value="UDP-galactose 4-epimerase, domain 1"/>
    <property type="match status" value="1"/>
</dbReference>
<dbReference type="SUPFAM" id="SSF51735">
    <property type="entry name" value="NAD(P)-binding Rossmann-fold domains"/>
    <property type="match status" value="1"/>
</dbReference>
<comment type="similarity">
    <text evidence="2 3">Belongs to the dTDP-4-dehydrorhamnose reductase family.</text>
</comment>
<evidence type="ECO:0000313" key="6">
    <source>
        <dbReference type="Proteomes" id="UP000756387"/>
    </source>
</evidence>
<dbReference type="PANTHER" id="PTHR10491:SF4">
    <property type="entry name" value="METHIONINE ADENOSYLTRANSFERASE 2 SUBUNIT BETA"/>
    <property type="match status" value="1"/>
</dbReference>
<dbReference type="Pfam" id="PF04321">
    <property type="entry name" value="RmlD_sub_bind"/>
    <property type="match status" value="1"/>
</dbReference>
<dbReference type="EC" id="1.1.1.133" evidence="3"/>
<keyword evidence="3" id="KW-0521">NADP</keyword>
<dbReference type="EMBL" id="JADCSA010000007">
    <property type="protein sequence ID" value="MBE7324799.1"/>
    <property type="molecule type" value="Genomic_DNA"/>
</dbReference>
<evidence type="ECO:0000313" key="5">
    <source>
        <dbReference type="EMBL" id="MBE7324799.1"/>
    </source>
</evidence>
<reference evidence="5 6" key="1">
    <citation type="submission" date="2020-10" db="EMBL/GenBank/DDBJ databases">
        <title>Nocardioides sp. isolated from sludge.</title>
        <authorList>
            <person name="Zhang X."/>
        </authorList>
    </citation>
    <scope>NUCLEOTIDE SEQUENCE [LARGE SCALE GENOMIC DNA]</scope>
    <source>
        <strain evidence="5 6">Y6</strain>
    </source>
</reference>
<feature type="domain" description="RmlD-like substrate binding" evidence="4">
    <location>
        <begin position="179"/>
        <end position="456"/>
    </location>
</feature>
<dbReference type="Gene3D" id="2.60.120.10">
    <property type="entry name" value="Jelly Rolls"/>
    <property type="match status" value="1"/>
</dbReference>
<evidence type="ECO:0000259" key="4">
    <source>
        <dbReference type="Pfam" id="PF04321"/>
    </source>
</evidence>
<comment type="function">
    <text evidence="3">Catalyzes the reduction of dTDP-6-deoxy-L-lyxo-4-hexulose to yield dTDP-L-rhamnose.</text>
</comment>
<dbReference type="Gene3D" id="3.40.50.720">
    <property type="entry name" value="NAD(P)-binding Rossmann-like Domain"/>
    <property type="match status" value="1"/>
</dbReference>
<dbReference type="InterPro" id="IPR005913">
    <property type="entry name" value="dTDP_dehydrorham_reduct"/>
</dbReference>
<dbReference type="Pfam" id="PF00908">
    <property type="entry name" value="dTDP_sugar_isom"/>
    <property type="match status" value="1"/>
</dbReference>
<comment type="pathway">
    <text evidence="3">Carbohydrate biosynthesis; dTDP-L-rhamnose biosynthesis.</text>
</comment>
<dbReference type="InterPro" id="IPR014710">
    <property type="entry name" value="RmlC-like_jellyroll"/>
</dbReference>
<dbReference type="CDD" id="cd05254">
    <property type="entry name" value="dTDP_HR_like_SDR_e"/>
    <property type="match status" value="1"/>
</dbReference>
<gene>
    <name evidence="5" type="ORF">IEQ44_09045</name>
</gene>
<dbReference type="InterPro" id="IPR011051">
    <property type="entry name" value="RmlC_Cupin_sf"/>
</dbReference>
<dbReference type="InterPro" id="IPR036291">
    <property type="entry name" value="NAD(P)-bd_dom_sf"/>
</dbReference>
<dbReference type="PANTHER" id="PTHR10491">
    <property type="entry name" value="DTDP-4-DEHYDRORHAMNOSE REDUCTASE"/>
    <property type="match status" value="1"/>
</dbReference>
<evidence type="ECO:0000256" key="2">
    <source>
        <dbReference type="ARBA" id="ARBA00010944"/>
    </source>
</evidence>
<evidence type="ECO:0000256" key="3">
    <source>
        <dbReference type="RuleBase" id="RU364082"/>
    </source>
</evidence>
<proteinExistence type="inferred from homology"/>
<sequence>METTPIPGLLVVRLDLRRDPRGWFKENWQRAKMVAAGLPDFAPVQHNLSFNGARGVTRGIHTEPWDKFVSVASGRVFAAWVDMRQGETFGATFWIEMDPSVAVFVPRGVGNSYQTLTDDVAYTYLVNQHWREGFAYPALALDDPTVAIPWPIPLTDCEISEKDHHNPILDPATAITPQRMLVLGGDGQVGRALASEFPDAVVVGREQLDVTDAAAMAAWRWRAHDVVVNAAAFTGVDAAETPEGRRAAWAANAEAPARLAALAREHGFTLVHVSSDYVFDGTSTAAGGYRETDPMAPLGAYGASKAAGDLAVAGAPHHYLLRTSWVVGEGANFVATMQRLAEQGATPSVVDDQVGRLTFASELARATRHLLESGAAWGTYHVTCAGEPQSWADVARSVFDLEGRDADDVTSVSTGAYAATRPGLAPRPARSLLDTSKIEATGFTPRDALAALREHLAR</sequence>
<dbReference type="InterPro" id="IPR000888">
    <property type="entry name" value="RmlC-like"/>
</dbReference>
<evidence type="ECO:0000256" key="1">
    <source>
        <dbReference type="ARBA" id="ARBA00010154"/>
    </source>
</evidence>
<keyword evidence="3" id="KW-0560">Oxidoreductase</keyword>
<dbReference type="Proteomes" id="UP000756387">
    <property type="component" value="Unassembled WGS sequence"/>
</dbReference>
<comment type="similarity">
    <text evidence="1">Belongs to the dTDP-4-dehydrorhamnose 3,5-epimerase family.</text>
</comment>
<dbReference type="SUPFAM" id="SSF51182">
    <property type="entry name" value="RmlC-like cupins"/>
    <property type="match status" value="1"/>
</dbReference>
<accession>A0ABR9RT99</accession>
<comment type="caution">
    <text evidence="5">The sequence shown here is derived from an EMBL/GenBank/DDBJ whole genome shotgun (WGS) entry which is preliminary data.</text>
</comment>
<keyword evidence="6" id="KW-1185">Reference proteome</keyword>